<name>A0A6L2NAM0_TANCI</name>
<dbReference type="InterPro" id="IPR000504">
    <property type="entry name" value="RRM_dom"/>
</dbReference>
<protein>
    <submittedName>
        <fullName evidence="7">RNA-directed DNA polymerase, eukaryota, nucleotide-binding alpha-beta plait domain protein</fullName>
    </submittedName>
</protein>
<gene>
    <name evidence="7" type="ORF">Tci_055209</name>
</gene>
<dbReference type="Gene3D" id="3.30.70.330">
    <property type="match status" value="1"/>
</dbReference>
<dbReference type="GO" id="GO:0005681">
    <property type="term" value="C:spliceosomal complex"/>
    <property type="evidence" value="ECO:0007669"/>
    <property type="project" value="UniProtKB-KW"/>
</dbReference>
<feature type="coiled-coil region" evidence="5">
    <location>
        <begin position="372"/>
        <end position="399"/>
    </location>
</feature>
<organism evidence="7">
    <name type="scientific">Tanacetum cinerariifolium</name>
    <name type="common">Dalmatian daisy</name>
    <name type="synonym">Chrysanthemum cinerariifolium</name>
    <dbReference type="NCBI Taxonomy" id="118510"/>
    <lineage>
        <taxon>Eukaryota</taxon>
        <taxon>Viridiplantae</taxon>
        <taxon>Streptophyta</taxon>
        <taxon>Embryophyta</taxon>
        <taxon>Tracheophyta</taxon>
        <taxon>Spermatophyta</taxon>
        <taxon>Magnoliopsida</taxon>
        <taxon>eudicotyledons</taxon>
        <taxon>Gunneridae</taxon>
        <taxon>Pentapetalae</taxon>
        <taxon>asterids</taxon>
        <taxon>campanulids</taxon>
        <taxon>Asterales</taxon>
        <taxon>Asteraceae</taxon>
        <taxon>Asteroideae</taxon>
        <taxon>Anthemideae</taxon>
        <taxon>Anthemidinae</taxon>
        <taxon>Tanacetum</taxon>
    </lineage>
</organism>
<dbReference type="Pfam" id="PF00076">
    <property type="entry name" value="RRM_1"/>
    <property type="match status" value="1"/>
</dbReference>
<dbReference type="AlphaFoldDB" id="A0A6L2NAM0"/>
<feature type="domain" description="RRM" evidence="6">
    <location>
        <begin position="618"/>
        <end position="700"/>
    </location>
</feature>
<keyword evidence="1" id="KW-0507">mRNA processing</keyword>
<comment type="caution">
    <text evidence="7">The sequence shown here is derived from an EMBL/GenBank/DDBJ whole genome shotgun (WGS) entry which is preliminary data.</text>
</comment>
<evidence type="ECO:0000256" key="2">
    <source>
        <dbReference type="ARBA" id="ARBA00022728"/>
    </source>
</evidence>
<dbReference type="InterPro" id="IPR050907">
    <property type="entry name" value="SRSF"/>
</dbReference>
<evidence type="ECO:0000256" key="3">
    <source>
        <dbReference type="ARBA" id="ARBA00023187"/>
    </source>
</evidence>
<evidence type="ECO:0000313" key="7">
    <source>
        <dbReference type="EMBL" id="GEU83231.1"/>
    </source>
</evidence>
<evidence type="ECO:0000259" key="6">
    <source>
        <dbReference type="PROSITE" id="PS50102"/>
    </source>
</evidence>
<dbReference type="CDD" id="cd00590">
    <property type="entry name" value="RRM_SF"/>
    <property type="match status" value="1"/>
</dbReference>
<dbReference type="InterPro" id="IPR035979">
    <property type="entry name" value="RBD_domain_sf"/>
</dbReference>
<dbReference type="GO" id="GO:0003964">
    <property type="term" value="F:RNA-directed DNA polymerase activity"/>
    <property type="evidence" value="ECO:0007669"/>
    <property type="project" value="UniProtKB-KW"/>
</dbReference>
<dbReference type="SMART" id="SM00360">
    <property type="entry name" value="RRM"/>
    <property type="match status" value="1"/>
</dbReference>
<dbReference type="GO" id="GO:0003723">
    <property type="term" value="F:RNA binding"/>
    <property type="evidence" value="ECO:0007669"/>
    <property type="project" value="UniProtKB-UniRule"/>
</dbReference>
<dbReference type="PROSITE" id="PS50102">
    <property type="entry name" value="RRM"/>
    <property type="match status" value="1"/>
</dbReference>
<sequence length="1132" mass="130335">MLDYGFNFINTKIYIDNESTICIVKNPVFHSKTKHIEIRHHFIRDSYEKKLIQVIKIHTDHNVADLLTKAFNVIRFNFLIAALDYLVSDDVFDMVWKWPKPHSTFSQSTMANLEFYDIHNMVVYLLKTEGSEGFYQIVYFLNSCHIKYALTKNPTIYTSLIQQFWQTVAANTLDTREVQITATIHGKVKLVFEASIRRHLKLEDSNGISTLPNTEIFEQLALMSPKKTSWEQFSSNIATAIILLATNKTFNFLKMIFEGMLKKLDRSTVSVESHHTPLGSLTTSQPSFSSPSRIPIRQETKVPQPSSLTHTHVADEAASTGVDVRHRGAATTVSSLDVGQGSGNIDKTLSMHHDSPLLRVKTLGSDECSITLNELTVLCTKLSQKVKSLETDLKQTKKVYGVAYTKLIMKVKKLEKTIKPSQVKRRAKIVVSDDKELKDHFKQGRREAQSQESQDEDQLGVFSAANVLAEVAKVHTYTRRRRTICTASGGISTAEESFSTADASMPVSTAGMVDKGKVIMQEFELELTTTMLQQRQERAGYEATLWSLVKERFSIIEPTDNKEKELWVELKRLFKPDVDDTLWKLQRFLGSFFVLWFMANDRQRNFSTNEDLTQKVSHSILVTNFPESVTPRDLWRVCGTYGTVVDVFIPVKRSKAGKRFAFVRFIKVINLDRLVKNLCTLWIGNYHLYANQVRFERSRINQFPPLNGSSRVSENQGLRQPHGSYAKVVNATSLMQWGSFSDWNLWFSTIRLKSKVKSLLAGVFNVAWWSIWVFRNRVVFYGSTPSRSLIFDDIVDNSFHWSFYRCNRVFSWEDCCGGVFVVAAVVSLCCCGGCVVACLLLTVVIVECLEDDTENVPLTYHLEGRIPFRRRVFNSAMDGHTKTAKMLEDKIKSKEFMTMNHNDVVSLCFLAVVEFVLLGEEPRHNVPEWCLRLVDDRDRWNLHPWGLYVWATLYYSLRNSNVRRWPVFYATPVEEDVDKHKYTLRDFTCLSRLGYWSRSEYMRFNFSHVMNVILEQLLGVPMESFFIHTRTFFVDARPTPRLTLNAVEDRSLSTFGGTSKDLEAVKEKGKAYKGMYNQMKTFMEMKKALRETLEEKARAEKEWEERIKQEQDHDDLFGLEFGVKSDSEYESD</sequence>
<dbReference type="GO" id="GO:0008380">
    <property type="term" value="P:RNA splicing"/>
    <property type="evidence" value="ECO:0007669"/>
    <property type="project" value="UniProtKB-KW"/>
</dbReference>
<keyword evidence="4" id="KW-0694">RNA-binding</keyword>
<keyword evidence="7" id="KW-0695">RNA-directed DNA polymerase</keyword>
<evidence type="ECO:0000256" key="1">
    <source>
        <dbReference type="ARBA" id="ARBA00022664"/>
    </source>
</evidence>
<evidence type="ECO:0000256" key="5">
    <source>
        <dbReference type="SAM" id="Coils"/>
    </source>
</evidence>
<keyword evidence="7" id="KW-0548">Nucleotidyltransferase</keyword>
<keyword evidence="3" id="KW-0508">mRNA splicing</keyword>
<dbReference type="GO" id="GO:0006397">
    <property type="term" value="P:mRNA processing"/>
    <property type="evidence" value="ECO:0007669"/>
    <property type="project" value="UniProtKB-KW"/>
</dbReference>
<dbReference type="CDD" id="cd09272">
    <property type="entry name" value="RNase_HI_RT_Ty1"/>
    <property type="match status" value="1"/>
</dbReference>
<dbReference type="PANTHER" id="PTHR23147">
    <property type="entry name" value="SERINE/ARGININE RICH SPLICING FACTOR"/>
    <property type="match status" value="1"/>
</dbReference>
<accession>A0A6L2NAM0</accession>
<feature type="coiled-coil region" evidence="5">
    <location>
        <begin position="1082"/>
        <end position="1113"/>
    </location>
</feature>
<dbReference type="InterPro" id="IPR012677">
    <property type="entry name" value="Nucleotide-bd_a/b_plait_sf"/>
</dbReference>
<keyword evidence="5" id="KW-0175">Coiled coil</keyword>
<dbReference type="SUPFAM" id="SSF54928">
    <property type="entry name" value="RNA-binding domain, RBD"/>
    <property type="match status" value="1"/>
</dbReference>
<evidence type="ECO:0000256" key="4">
    <source>
        <dbReference type="PROSITE-ProRule" id="PRU00176"/>
    </source>
</evidence>
<keyword evidence="7" id="KW-0808">Transferase</keyword>
<reference evidence="7" key="1">
    <citation type="journal article" date="2019" name="Sci. Rep.">
        <title>Draft genome of Tanacetum cinerariifolium, the natural source of mosquito coil.</title>
        <authorList>
            <person name="Yamashiro T."/>
            <person name="Shiraishi A."/>
            <person name="Satake H."/>
            <person name="Nakayama K."/>
        </authorList>
    </citation>
    <scope>NUCLEOTIDE SEQUENCE</scope>
</reference>
<proteinExistence type="predicted"/>
<dbReference type="EMBL" id="BKCJ010008642">
    <property type="protein sequence ID" value="GEU83231.1"/>
    <property type="molecule type" value="Genomic_DNA"/>
</dbReference>
<keyword evidence="2" id="KW-0747">Spliceosome</keyword>